<protein>
    <submittedName>
        <fullName evidence="2">2-polyprenyl-6-hydroxyphenyl methylase / 3-demethylubiquinone-9 3-methyltransferase</fullName>
    </submittedName>
</protein>
<organism evidence="2 3">
    <name type="scientific">Pseudonocardia oroxyli</name>
    <dbReference type="NCBI Taxonomy" id="366584"/>
    <lineage>
        <taxon>Bacteria</taxon>
        <taxon>Bacillati</taxon>
        <taxon>Actinomycetota</taxon>
        <taxon>Actinomycetes</taxon>
        <taxon>Pseudonocardiales</taxon>
        <taxon>Pseudonocardiaceae</taxon>
        <taxon>Pseudonocardia</taxon>
    </lineage>
</organism>
<dbReference type="Pfam" id="PF08242">
    <property type="entry name" value="Methyltransf_12"/>
    <property type="match status" value="1"/>
</dbReference>
<keyword evidence="2" id="KW-0489">Methyltransferase</keyword>
<dbReference type="GO" id="GO:0008168">
    <property type="term" value="F:methyltransferase activity"/>
    <property type="evidence" value="ECO:0007669"/>
    <property type="project" value="UniProtKB-KW"/>
</dbReference>
<dbReference type="EMBL" id="FNBE01000005">
    <property type="protein sequence ID" value="SDF56643.1"/>
    <property type="molecule type" value="Genomic_DNA"/>
</dbReference>
<name>A0A1G7M4N3_PSEOR</name>
<dbReference type="InterPro" id="IPR013217">
    <property type="entry name" value="Methyltransf_12"/>
</dbReference>
<dbReference type="SUPFAM" id="SSF53335">
    <property type="entry name" value="S-adenosyl-L-methionine-dependent methyltransferases"/>
    <property type="match status" value="1"/>
</dbReference>
<evidence type="ECO:0000259" key="1">
    <source>
        <dbReference type="Pfam" id="PF08242"/>
    </source>
</evidence>
<dbReference type="Proteomes" id="UP000198967">
    <property type="component" value="Unassembled WGS sequence"/>
</dbReference>
<keyword evidence="2" id="KW-0830">Ubiquinone</keyword>
<dbReference type="InterPro" id="IPR029063">
    <property type="entry name" value="SAM-dependent_MTases_sf"/>
</dbReference>
<sequence>MPLGPAVRTRLGRLEIPAADAYRSLFLNLDDCAAVLASAFPAKRILEVGCGDGSAAQRLLERYPDAEYTGIDVSAEPGRLFRGDAARARFAGIDSTSFRATEPEPFDLVVVVDVIHHVPPEHRDAVLADVRALTAPGGHYAIKEWEPTRGPVHLACHLADRYITGDRISHVTPAAMKARLADELVLEARIPPHRNNYLLGYRRT</sequence>
<dbReference type="STRING" id="366584.SAMN05216377_105259"/>
<keyword evidence="2" id="KW-0808">Transferase</keyword>
<reference evidence="2 3" key="1">
    <citation type="submission" date="2016-10" db="EMBL/GenBank/DDBJ databases">
        <authorList>
            <person name="de Groot N.N."/>
        </authorList>
    </citation>
    <scope>NUCLEOTIDE SEQUENCE [LARGE SCALE GENOMIC DNA]</scope>
    <source>
        <strain evidence="2 3">CGMCC 4.3143</strain>
    </source>
</reference>
<dbReference type="PANTHER" id="PTHR43861:SF1">
    <property type="entry name" value="TRANS-ACONITATE 2-METHYLTRANSFERASE"/>
    <property type="match status" value="1"/>
</dbReference>
<dbReference type="GO" id="GO:0032259">
    <property type="term" value="P:methylation"/>
    <property type="evidence" value="ECO:0007669"/>
    <property type="project" value="UniProtKB-KW"/>
</dbReference>
<evidence type="ECO:0000313" key="3">
    <source>
        <dbReference type="Proteomes" id="UP000198967"/>
    </source>
</evidence>
<accession>A0A1G7M4N3</accession>
<keyword evidence="3" id="KW-1185">Reference proteome</keyword>
<dbReference type="RefSeq" id="WP_176921258.1">
    <property type="nucleotide sequence ID" value="NZ_FNBE01000005.1"/>
</dbReference>
<dbReference type="AlphaFoldDB" id="A0A1G7M4N3"/>
<dbReference type="PANTHER" id="PTHR43861">
    <property type="entry name" value="TRANS-ACONITATE 2-METHYLTRANSFERASE-RELATED"/>
    <property type="match status" value="1"/>
</dbReference>
<dbReference type="CDD" id="cd02440">
    <property type="entry name" value="AdoMet_MTases"/>
    <property type="match status" value="1"/>
</dbReference>
<feature type="domain" description="Methyltransferase type 12" evidence="1">
    <location>
        <begin position="46"/>
        <end position="139"/>
    </location>
</feature>
<evidence type="ECO:0000313" key="2">
    <source>
        <dbReference type="EMBL" id="SDF56643.1"/>
    </source>
</evidence>
<dbReference type="Gene3D" id="3.40.50.150">
    <property type="entry name" value="Vaccinia Virus protein VP39"/>
    <property type="match status" value="1"/>
</dbReference>
<proteinExistence type="predicted"/>
<gene>
    <name evidence="2" type="ORF">SAMN05216377_105259</name>
</gene>